<reference key="2">
    <citation type="submission" date="2011-11" db="EMBL/GenBank/DDBJ databases">
        <authorList>
            <person name="Shin S.H."/>
            <person name="Kim S."/>
            <person name="Kim J.Y."/>
        </authorList>
    </citation>
    <scope>NUCLEOTIDE SEQUENCE</scope>
    <source>
        <strain>HPL-003</strain>
    </source>
</reference>
<evidence type="ECO:0000313" key="4">
    <source>
        <dbReference type="Proteomes" id="UP000005876"/>
    </source>
</evidence>
<feature type="region of interest" description="Disordered" evidence="1">
    <location>
        <begin position="50"/>
        <end position="72"/>
    </location>
</feature>
<proteinExistence type="predicted"/>
<organism evidence="3 4">
    <name type="scientific">Paenibacillus terrae (strain HPL-003)</name>
    <dbReference type="NCBI Taxonomy" id="985665"/>
    <lineage>
        <taxon>Bacteria</taxon>
        <taxon>Bacillati</taxon>
        <taxon>Bacillota</taxon>
        <taxon>Bacilli</taxon>
        <taxon>Bacillales</taxon>
        <taxon>Paenibacillaceae</taxon>
        <taxon>Paenibacillus</taxon>
    </lineage>
</organism>
<dbReference type="KEGG" id="pta:HPL003_00530"/>
<keyword evidence="2" id="KW-0472">Membrane</keyword>
<keyword evidence="2" id="KW-0812">Transmembrane</keyword>
<evidence type="ECO:0000256" key="1">
    <source>
        <dbReference type="SAM" id="MobiDB-lite"/>
    </source>
</evidence>
<dbReference type="eggNOG" id="ENOG50307R3">
    <property type="taxonomic scope" value="Bacteria"/>
</dbReference>
<gene>
    <name evidence="3" type="ordered locus">HPL003_00530</name>
</gene>
<dbReference type="Proteomes" id="UP000005876">
    <property type="component" value="Chromosome"/>
</dbReference>
<keyword evidence="2" id="KW-1133">Transmembrane helix</keyword>
<evidence type="ECO:0000313" key="3">
    <source>
        <dbReference type="EMBL" id="AET56892.1"/>
    </source>
</evidence>
<dbReference type="AlphaFoldDB" id="G7VTK9"/>
<sequence>MTSQITSHAASAGADANPLSAVVAGCGDTFFLPVCIVTAGVALSLLLHKPKQQEEDGTAGEDNPDPAMMIGH</sequence>
<evidence type="ECO:0000256" key="2">
    <source>
        <dbReference type="SAM" id="Phobius"/>
    </source>
</evidence>
<protein>
    <submittedName>
        <fullName evidence="3">Uncharacterized protein</fullName>
    </submittedName>
</protein>
<accession>G7VTK9</accession>
<dbReference type="EMBL" id="CP003107">
    <property type="protein sequence ID" value="AET56892.1"/>
    <property type="molecule type" value="Genomic_DNA"/>
</dbReference>
<reference evidence="4" key="1">
    <citation type="submission" date="2011-11" db="EMBL/GenBank/DDBJ databases">
        <title>Complete sequence of Paenibacillus terrae HPL-003.</title>
        <authorList>
            <person name="Shin S.H."/>
            <person name="Kim S."/>
            <person name="Kim J.Y."/>
        </authorList>
    </citation>
    <scope>NUCLEOTIDE SEQUENCE [LARGE SCALE GENOMIC DNA]</scope>
    <source>
        <strain evidence="4">HPL-003</strain>
    </source>
</reference>
<feature type="compositionally biased region" description="Acidic residues" evidence="1">
    <location>
        <begin position="55"/>
        <end position="64"/>
    </location>
</feature>
<feature type="transmembrane region" description="Helical" evidence="2">
    <location>
        <begin position="30"/>
        <end position="47"/>
    </location>
</feature>
<dbReference type="HOGENOM" id="CLU_2718592_0_0_9"/>
<reference evidence="3 4" key="3">
    <citation type="journal article" date="2012" name="J. Bacteriol.">
        <title>Genome Sequence of Paenibacillus terrae HPL-003, a Xylanase-Producing Bacterium Isolated from Soil Found in Forest Residue.</title>
        <authorList>
            <person name="Shin S.H."/>
            <person name="Kim S."/>
            <person name="Kim J.Y."/>
            <person name="Song H.Y."/>
            <person name="Cho S.J."/>
            <person name="Kim D.R."/>
            <person name="Lee K.I."/>
            <person name="Lim H.K."/>
            <person name="Park N.J."/>
            <person name="Hwang I.T."/>
            <person name="Yang K.S."/>
        </authorList>
    </citation>
    <scope>NUCLEOTIDE SEQUENCE [LARGE SCALE GENOMIC DNA]</scope>
    <source>
        <strain evidence="3 4">HPL-003</strain>
    </source>
</reference>
<name>G7VTK9_PAETH</name>